<feature type="region of interest" description="Disordered" evidence="6">
    <location>
        <begin position="1"/>
        <end position="21"/>
    </location>
</feature>
<proteinExistence type="predicted"/>
<dbReference type="Pfam" id="PF00076">
    <property type="entry name" value="RRM_1"/>
    <property type="match status" value="1"/>
</dbReference>
<keyword evidence="9" id="KW-1185">Reference proteome</keyword>
<accession>A0ABD2Y2Y5</accession>
<dbReference type="InterPro" id="IPR036638">
    <property type="entry name" value="HLH_DNA-bd_sf"/>
</dbReference>
<dbReference type="SMART" id="SM00360">
    <property type="entry name" value="RRM"/>
    <property type="match status" value="1"/>
</dbReference>
<gene>
    <name evidence="8" type="ORF">ACH5RR_035840</name>
</gene>
<evidence type="ECO:0000256" key="5">
    <source>
        <dbReference type="ARBA" id="ARBA00023242"/>
    </source>
</evidence>
<comment type="caution">
    <text evidence="8">The sequence shown here is derived from an EMBL/GenBank/DDBJ whole genome shotgun (WGS) entry which is preliminary data.</text>
</comment>
<dbReference type="SUPFAM" id="SSF47459">
    <property type="entry name" value="HLH, helix-loop-helix DNA-binding domain"/>
    <property type="match status" value="1"/>
</dbReference>
<dbReference type="Proteomes" id="UP001630127">
    <property type="component" value="Unassembled WGS sequence"/>
</dbReference>
<keyword evidence="5" id="KW-0539">Nucleus</keyword>
<keyword evidence="2" id="KW-0341">Growth regulation</keyword>
<dbReference type="InterPro" id="IPR044293">
    <property type="entry name" value="PRE"/>
</dbReference>
<evidence type="ECO:0000259" key="7">
    <source>
        <dbReference type="PROSITE" id="PS50888"/>
    </source>
</evidence>
<dbReference type="AlphaFoldDB" id="A0ABD2Y2Y5"/>
<dbReference type="InterPro" id="IPR011598">
    <property type="entry name" value="bHLH_dom"/>
</dbReference>
<dbReference type="InterPro" id="IPR035979">
    <property type="entry name" value="RBD_domain_sf"/>
</dbReference>
<dbReference type="EMBL" id="JBJUIK010000015">
    <property type="protein sequence ID" value="KAL3501391.1"/>
    <property type="molecule type" value="Genomic_DNA"/>
</dbReference>
<organism evidence="8 9">
    <name type="scientific">Cinchona calisaya</name>
    <dbReference type="NCBI Taxonomy" id="153742"/>
    <lineage>
        <taxon>Eukaryota</taxon>
        <taxon>Viridiplantae</taxon>
        <taxon>Streptophyta</taxon>
        <taxon>Embryophyta</taxon>
        <taxon>Tracheophyta</taxon>
        <taxon>Spermatophyta</taxon>
        <taxon>Magnoliopsida</taxon>
        <taxon>eudicotyledons</taxon>
        <taxon>Gunneridae</taxon>
        <taxon>Pentapetalae</taxon>
        <taxon>asterids</taxon>
        <taxon>lamiids</taxon>
        <taxon>Gentianales</taxon>
        <taxon>Rubiaceae</taxon>
        <taxon>Cinchonoideae</taxon>
        <taxon>Cinchoneae</taxon>
        <taxon>Cinchona</taxon>
    </lineage>
</organism>
<evidence type="ECO:0000256" key="6">
    <source>
        <dbReference type="SAM" id="MobiDB-lite"/>
    </source>
</evidence>
<dbReference type="CDD" id="cd11442">
    <property type="entry name" value="bHLH_AtPRE_like"/>
    <property type="match status" value="1"/>
</dbReference>
<evidence type="ECO:0000256" key="4">
    <source>
        <dbReference type="ARBA" id="ARBA00023163"/>
    </source>
</evidence>
<name>A0ABD2Y2Y5_9GENT</name>
<dbReference type="SUPFAM" id="SSF54928">
    <property type="entry name" value="RNA-binding domain, RBD"/>
    <property type="match status" value="1"/>
</dbReference>
<dbReference type="PANTHER" id="PTHR32343:SF26">
    <property type="entry name" value="RNA-BINDING (RRM_RBD_RNP MOTIFS) FAMILY PROTEIN"/>
    <property type="match status" value="1"/>
</dbReference>
<protein>
    <recommendedName>
        <fullName evidence="7">BHLH domain-containing protein</fullName>
    </recommendedName>
</protein>
<reference evidence="8 9" key="1">
    <citation type="submission" date="2024-11" db="EMBL/GenBank/DDBJ databases">
        <title>A near-complete genome assembly of Cinchona calisaya.</title>
        <authorList>
            <person name="Lian D.C."/>
            <person name="Zhao X.W."/>
            <person name="Wei L."/>
        </authorList>
    </citation>
    <scope>NUCLEOTIDE SEQUENCE [LARGE SCALE GENOMIC DNA]</scope>
    <source>
        <tissue evidence="8">Nenye</tissue>
    </source>
</reference>
<dbReference type="PROSITE" id="PS50888">
    <property type="entry name" value="BHLH"/>
    <property type="match status" value="1"/>
</dbReference>
<dbReference type="PANTHER" id="PTHR32343">
    <property type="entry name" value="SERINE/ARGININE-RICH SPLICING FACTOR"/>
    <property type="match status" value="1"/>
</dbReference>
<feature type="compositionally biased region" description="Low complexity" evidence="6">
    <location>
        <begin position="9"/>
        <end position="18"/>
    </location>
</feature>
<evidence type="ECO:0000256" key="1">
    <source>
        <dbReference type="ARBA" id="ARBA00004123"/>
    </source>
</evidence>
<dbReference type="GO" id="GO:0005634">
    <property type="term" value="C:nucleus"/>
    <property type="evidence" value="ECO:0007669"/>
    <property type="project" value="UniProtKB-SubCell"/>
</dbReference>
<dbReference type="Pfam" id="PF23174">
    <property type="entry name" value="bHLH_ILI"/>
    <property type="match status" value="1"/>
</dbReference>
<feature type="domain" description="BHLH" evidence="7">
    <location>
        <begin position="8"/>
        <end position="62"/>
    </location>
</feature>
<dbReference type="InterPro" id="IPR012677">
    <property type="entry name" value="Nucleotide-bd_a/b_plait_sf"/>
</dbReference>
<dbReference type="FunFam" id="4.10.280.10:FF:000082">
    <property type="entry name" value="Transcription factor ILI6"/>
    <property type="match status" value="1"/>
</dbReference>
<evidence type="ECO:0000313" key="8">
    <source>
        <dbReference type="EMBL" id="KAL3501391.1"/>
    </source>
</evidence>
<comment type="subcellular location">
    <subcellularLocation>
        <location evidence="1">Nucleus</location>
    </subcellularLocation>
</comment>
<sequence>MSSRRSRSRQSSGGASSRITDDQIADLVTKLQQLIPELRRRRSDKVSASKVLQETCNYIRNLHREVDDLSDRLSELLESTDSDSAQAAIIRSLLIFTSSTKTDKISFQIADSFKISSLIYPVDMNPGGYTAEVTSLSPIATEKDVHNFFAFCGEIDHIDIVRGGEYACTAYVTFKSPHALETAVLLSGATILDQCVCITHWGHYDDDYDPWNQSAWTHGDESASTSSEGHQFVSSPGEAITLAQDVVKTMLAKGYVLGKDALSQAKAFDESHQVSATAAAKVAEFSEKIGLTDKICVGVEAVKSVDERYHVTDVTKSAVSATGRTAAAAANAVINSSYFSKGAFWLSGALSRAAQAAADLGSRGENK</sequence>
<dbReference type="Gene3D" id="4.10.280.10">
    <property type="entry name" value="Helix-loop-helix DNA-binding domain"/>
    <property type="match status" value="1"/>
</dbReference>
<dbReference type="InterPro" id="IPR000504">
    <property type="entry name" value="RRM_dom"/>
</dbReference>
<keyword evidence="4" id="KW-0804">Transcription</keyword>
<dbReference type="Gene3D" id="3.30.70.330">
    <property type="match status" value="1"/>
</dbReference>
<keyword evidence="3" id="KW-0805">Transcription regulation</keyword>
<evidence type="ECO:0000256" key="2">
    <source>
        <dbReference type="ARBA" id="ARBA00022604"/>
    </source>
</evidence>
<evidence type="ECO:0000313" key="9">
    <source>
        <dbReference type="Proteomes" id="UP001630127"/>
    </source>
</evidence>
<evidence type="ECO:0000256" key="3">
    <source>
        <dbReference type="ARBA" id="ARBA00023015"/>
    </source>
</evidence>